<protein>
    <submittedName>
        <fullName evidence="1">Uncharacterized protein</fullName>
    </submittedName>
</protein>
<comment type="caution">
    <text evidence="1">The sequence shown here is derived from an EMBL/GenBank/DDBJ whole genome shotgun (WGS) entry which is preliminary data.</text>
</comment>
<gene>
    <name evidence="1" type="ORF">JEU22_03890</name>
</gene>
<dbReference type="RefSeq" id="WP_198746661.1">
    <property type="nucleotide sequence ID" value="NZ_JAEHTE010000002.1"/>
</dbReference>
<evidence type="ECO:0000313" key="1">
    <source>
        <dbReference type="EMBL" id="MBI6883046.1"/>
    </source>
</evidence>
<name>A0A8I1ECK8_PSEPU</name>
<proteinExistence type="predicted"/>
<evidence type="ECO:0000313" key="2">
    <source>
        <dbReference type="Proteomes" id="UP000637061"/>
    </source>
</evidence>
<dbReference type="Proteomes" id="UP000637061">
    <property type="component" value="Unassembled WGS sequence"/>
</dbReference>
<sequence>MASKINTDGLLPIKLVRMPDRSIKGITPDGKESIWPADYSNKPTRRHRRVMLNCCYWAPVWVDHASIPSQEDLDSERLKAANAMFERYDFFSAYITDVGGWDTTNQLDYTRMAHSDAGRYTLHVRFEPLAATVVSVEAYDIETGTLIGALQ</sequence>
<reference evidence="1" key="1">
    <citation type="submission" date="2020-12" db="EMBL/GenBank/DDBJ databases">
        <title>Enhanced detection system for hospital associated transmission using whole genome sequencing surveillance.</title>
        <authorList>
            <person name="Harrison L.H."/>
            <person name="Van Tyne D."/>
            <person name="Marsh J.W."/>
            <person name="Griffith M.P."/>
            <person name="Snyder D.J."/>
            <person name="Cooper V.S."/>
            <person name="Mustapha M."/>
        </authorList>
    </citation>
    <scope>NUCLEOTIDE SEQUENCE</scope>
    <source>
        <strain evidence="1">PSB00042</strain>
    </source>
</reference>
<dbReference type="AlphaFoldDB" id="A0A8I1ECK8"/>
<dbReference type="EMBL" id="JAEHTE010000002">
    <property type="protein sequence ID" value="MBI6883046.1"/>
    <property type="molecule type" value="Genomic_DNA"/>
</dbReference>
<accession>A0A8I1ECK8</accession>
<organism evidence="1 2">
    <name type="scientific">Pseudomonas putida</name>
    <name type="common">Arthrobacter siderocapsulatus</name>
    <dbReference type="NCBI Taxonomy" id="303"/>
    <lineage>
        <taxon>Bacteria</taxon>
        <taxon>Pseudomonadati</taxon>
        <taxon>Pseudomonadota</taxon>
        <taxon>Gammaproteobacteria</taxon>
        <taxon>Pseudomonadales</taxon>
        <taxon>Pseudomonadaceae</taxon>
        <taxon>Pseudomonas</taxon>
    </lineage>
</organism>